<evidence type="ECO:0000256" key="3">
    <source>
        <dbReference type="SAM" id="SignalP"/>
    </source>
</evidence>
<feature type="compositionally biased region" description="Low complexity" evidence="1">
    <location>
        <begin position="368"/>
        <end position="379"/>
    </location>
</feature>
<name>A0A0D2UC62_CAPO3</name>
<feature type="compositionally biased region" description="Polar residues" evidence="1">
    <location>
        <begin position="336"/>
        <end position="360"/>
    </location>
</feature>
<organism evidence="4 5">
    <name type="scientific">Capsaspora owczarzaki (strain ATCC 30864)</name>
    <dbReference type="NCBI Taxonomy" id="595528"/>
    <lineage>
        <taxon>Eukaryota</taxon>
        <taxon>Filasterea</taxon>
        <taxon>Capsaspora</taxon>
    </lineage>
</organism>
<dbReference type="PhylomeDB" id="A0A0D2UC62"/>
<reference evidence="5" key="1">
    <citation type="submission" date="2011-02" db="EMBL/GenBank/DDBJ databases">
        <title>The Genome Sequence of Capsaspora owczarzaki ATCC 30864.</title>
        <authorList>
            <person name="Russ C."/>
            <person name="Cuomo C."/>
            <person name="Burger G."/>
            <person name="Gray M.W."/>
            <person name="Holland P.W.H."/>
            <person name="King N."/>
            <person name="Lang F.B.F."/>
            <person name="Roger A.J."/>
            <person name="Ruiz-Trillo I."/>
            <person name="Young S.K."/>
            <person name="Zeng Q."/>
            <person name="Gargeya S."/>
            <person name="Alvarado L."/>
            <person name="Berlin A."/>
            <person name="Chapman S.B."/>
            <person name="Chen Z."/>
            <person name="Freedman E."/>
            <person name="Gellesch M."/>
            <person name="Goldberg J."/>
            <person name="Griggs A."/>
            <person name="Gujja S."/>
            <person name="Heilman E."/>
            <person name="Heiman D."/>
            <person name="Howarth C."/>
            <person name="Mehta T."/>
            <person name="Neiman D."/>
            <person name="Pearson M."/>
            <person name="Roberts A."/>
            <person name="Saif S."/>
            <person name="Shea T."/>
            <person name="Shenoy N."/>
            <person name="Sisk P."/>
            <person name="Stolte C."/>
            <person name="Sykes S."/>
            <person name="White J."/>
            <person name="Yandava C."/>
            <person name="Haas B."/>
            <person name="Nusbaum C."/>
            <person name="Birren B."/>
        </authorList>
    </citation>
    <scope>NUCLEOTIDE SEQUENCE</scope>
    <source>
        <strain evidence="5">ATCC 30864</strain>
    </source>
</reference>
<evidence type="ECO:0000256" key="1">
    <source>
        <dbReference type="SAM" id="MobiDB-lite"/>
    </source>
</evidence>
<proteinExistence type="predicted"/>
<dbReference type="AlphaFoldDB" id="A0A0D2UC62"/>
<evidence type="ECO:0000313" key="4">
    <source>
        <dbReference type="EMBL" id="KJE92591.1"/>
    </source>
</evidence>
<sequence length="435" mass="47120">MLGRSLPTGRLLLVGCILAAMAMPLYAANVKPVGIHFDIEPQSLPEWAASRENVSAQFLDLMAKVVSNWVVFNNNPGSLVFDLPVWLEGITITRNGVTDTVLNFAVKQLPMINWMNFRDNIDALKTSTVEEVNSCQANNKPYTVGLELQNVNYPPITFYEEGVATMKSAMLDMTQFYSAQTPSLFKGMVVHAYRDFALANSSTIPMPTADMPAIVYYWEWNKLVDPVERQAEFTAIKALPLRVTTLLLESETLVLWYQQLLQNILNDAATFGFQIELTSGMARWALPNMHSYVLRVTEATASFIKYGVLGDYNTGLPDDDVPDNISANSGPVIVPKSTTPVVAPPKSTTPVVAPPKSTTPVVAPPKSTTPAVVPPKSTTTPPPLKPQTSSSAPTGSVVVRENTQLAGNAAAGLLPSLFLATVALILGAGAQRIML</sequence>
<evidence type="ECO:0000256" key="2">
    <source>
        <dbReference type="SAM" id="Phobius"/>
    </source>
</evidence>
<gene>
    <name evidence="4" type="ORF">CAOG_003524</name>
</gene>
<keyword evidence="2" id="KW-1133">Transmembrane helix</keyword>
<accession>A0A0D2UC62</accession>
<keyword evidence="2" id="KW-0812">Transmembrane</keyword>
<evidence type="ECO:0000313" key="5">
    <source>
        <dbReference type="Proteomes" id="UP000008743"/>
    </source>
</evidence>
<feature type="region of interest" description="Disordered" evidence="1">
    <location>
        <begin position="336"/>
        <end position="395"/>
    </location>
</feature>
<keyword evidence="5" id="KW-1185">Reference proteome</keyword>
<feature type="signal peptide" evidence="3">
    <location>
        <begin position="1"/>
        <end position="27"/>
    </location>
</feature>
<protein>
    <submittedName>
        <fullName evidence="4">Uncharacterized protein</fullName>
    </submittedName>
</protein>
<dbReference type="RefSeq" id="XP_004348429.1">
    <property type="nucleotide sequence ID" value="XM_004348379.2"/>
</dbReference>
<keyword evidence="2" id="KW-0472">Membrane</keyword>
<dbReference type="EMBL" id="KE346364">
    <property type="protein sequence ID" value="KJE92591.1"/>
    <property type="molecule type" value="Genomic_DNA"/>
</dbReference>
<dbReference type="InParanoid" id="A0A0D2UC62"/>
<keyword evidence="3" id="KW-0732">Signal</keyword>
<dbReference type="OrthoDB" id="10275276at2759"/>
<feature type="chain" id="PRO_5002253311" evidence="3">
    <location>
        <begin position="28"/>
        <end position="435"/>
    </location>
</feature>
<feature type="transmembrane region" description="Helical" evidence="2">
    <location>
        <begin position="409"/>
        <end position="430"/>
    </location>
</feature>
<dbReference type="Proteomes" id="UP000008743">
    <property type="component" value="Unassembled WGS sequence"/>
</dbReference>